<evidence type="ECO:0000313" key="1">
    <source>
        <dbReference type="EMBL" id="EGV33050.1"/>
    </source>
</evidence>
<reference evidence="1 2" key="1">
    <citation type="submission" date="2011-06" db="EMBL/GenBank/DDBJ databases">
        <title>The draft genome of Thiorhodococcus drewsii AZ1.</title>
        <authorList>
            <consortium name="US DOE Joint Genome Institute (JGI-PGF)"/>
            <person name="Lucas S."/>
            <person name="Han J."/>
            <person name="Lapidus A."/>
            <person name="Cheng J.-F."/>
            <person name="Goodwin L."/>
            <person name="Pitluck S."/>
            <person name="Peters L."/>
            <person name="Land M.L."/>
            <person name="Hauser L."/>
            <person name="Vogl K."/>
            <person name="Liu Z."/>
            <person name="Imhoff J."/>
            <person name="Thiel V."/>
            <person name="Frigaard N.-U."/>
            <person name="Bryant D.A."/>
            <person name="Woyke T.J."/>
        </authorList>
    </citation>
    <scope>NUCLEOTIDE SEQUENCE [LARGE SCALE GENOMIC DNA]</scope>
    <source>
        <strain evidence="1 2">AZ1</strain>
    </source>
</reference>
<accession>G2DXK1</accession>
<organism evidence="1 2">
    <name type="scientific">Thiorhodococcus drewsii AZ1</name>
    <dbReference type="NCBI Taxonomy" id="765913"/>
    <lineage>
        <taxon>Bacteria</taxon>
        <taxon>Pseudomonadati</taxon>
        <taxon>Pseudomonadota</taxon>
        <taxon>Gammaproteobacteria</taxon>
        <taxon>Chromatiales</taxon>
        <taxon>Chromatiaceae</taxon>
        <taxon>Thiorhodococcus</taxon>
    </lineage>
</organism>
<dbReference type="eggNOG" id="ENOG5033BMZ">
    <property type="taxonomic scope" value="Bacteria"/>
</dbReference>
<dbReference type="Pfam" id="PF14070">
    <property type="entry name" value="YjfB_motility"/>
    <property type="match status" value="1"/>
</dbReference>
<comment type="caution">
    <text evidence="1">The sequence shown here is derived from an EMBL/GenBank/DDBJ whole genome shotgun (WGS) entry which is preliminary data.</text>
</comment>
<dbReference type="AlphaFoldDB" id="G2DXK1"/>
<keyword evidence="2" id="KW-1185">Reference proteome</keyword>
<sequence>MDISSFSGSAPAIAQLSTTMSNGKLADDVGIAVLKKSMDIQEQSAMQLVESIPDVSAGLPDGVGGNINVTA</sequence>
<dbReference type="EMBL" id="AFWT01000004">
    <property type="protein sequence ID" value="EGV33050.1"/>
    <property type="molecule type" value="Genomic_DNA"/>
</dbReference>
<protein>
    <recommendedName>
        <fullName evidence="3">Motility protein</fullName>
    </recommendedName>
</protein>
<evidence type="ECO:0008006" key="3">
    <source>
        <dbReference type="Google" id="ProtNLM"/>
    </source>
</evidence>
<gene>
    <name evidence="1" type="ORF">ThidrDRAFT_0728</name>
</gene>
<name>G2DXK1_9GAMM</name>
<dbReference type="OrthoDB" id="5772816at2"/>
<dbReference type="RefSeq" id="WP_007039444.1">
    <property type="nucleotide sequence ID" value="NZ_AFWT01000004.1"/>
</dbReference>
<evidence type="ECO:0000313" key="2">
    <source>
        <dbReference type="Proteomes" id="UP000004200"/>
    </source>
</evidence>
<dbReference type="Proteomes" id="UP000004200">
    <property type="component" value="Unassembled WGS sequence"/>
</dbReference>
<dbReference type="InterPro" id="IPR025906">
    <property type="entry name" value="YjfB_motility"/>
</dbReference>
<proteinExistence type="predicted"/>